<reference evidence="1" key="1">
    <citation type="journal article" date="2020" name="Stud. Mycol.">
        <title>101 Dothideomycetes genomes: a test case for predicting lifestyles and emergence of pathogens.</title>
        <authorList>
            <person name="Haridas S."/>
            <person name="Albert R."/>
            <person name="Binder M."/>
            <person name="Bloem J."/>
            <person name="Labutti K."/>
            <person name="Salamov A."/>
            <person name="Andreopoulos B."/>
            <person name="Baker S."/>
            <person name="Barry K."/>
            <person name="Bills G."/>
            <person name="Bluhm B."/>
            <person name="Cannon C."/>
            <person name="Castanera R."/>
            <person name="Culley D."/>
            <person name="Daum C."/>
            <person name="Ezra D."/>
            <person name="Gonzalez J."/>
            <person name="Henrissat B."/>
            <person name="Kuo A."/>
            <person name="Liang C."/>
            <person name="Lipzen A."/>
            <person name="Lutzoni F."/>
            <person name="Magnuson J."/>
            <person name="Mondo S."/>
            <person name="Nolan M."/>
            <person name="Ohm R."/>
            <person name="Pangilinan J."/>
            <person name="Park H.-J."/>
            <person name="Ramirez L."/>
            <person name="Alfaro M."/>
            <person name="Sun H."/>
            <person name="Tritt A."/>
            <person name="Yoshinaga Y."/>
            <person name="Zwiers L.-H."/>
            <person name="Turgeon B."/>
            <person name="Goodwin S."/>
            <person name="Spatafora J."/>
            <person name="Crous P."/>
            <person name="Grigoriev I."/>
        </authorList>
    </citation>
    <scope>NUCLEOTIDE SEQUENCE</scope>
    <source>
        <strain evidence="1">CBS 627.86</strain>
    </source>
</reference>
<evidence type="ECO:0000313" key="2">
    <source>
        <dbReference type="Proteomes" id="UP000799770"/>
    </source>
</evidence>
<dbReference type="EMBL" id="ML977315">
    <property type="protein sequence ID" value="KAF2119607.1"/>
    <property type="molecule type" value="Genomic_DNA"/>
</dbReference>
<dbReference type="Proteomes" id="UP000799770">
    <property type="component" value="Unassembled WGS sequence"/>
</dbReference>
<name>A0A6A5ZL73_9PLEO</name>
<organism evidence="1 2">
    <name type="scientific">Lophiotrema nucula</name>
    <dbReference type="NCBI Taxonomy" id="690887"/>
    <lineage>
        <taxon>Eukaryota</taxon>
        <taxon>Fungi</taxon>
        <taxon>Dikarya</taxon>
        <taxon>Ascomycota</taxon>
        <taxon>Pezizomycotina</taxon>
        <taxon>Dothideomycetes</taxon>
        <taxon>Pleosporomycetidae</taxon>
        <taxon>Pleosporales</taxon>
        <taxon>Lophiotremataceae</taxon>
        <taxon>Lophiotrema</taxon>
    </lineage>
</organism>
<accession>A0A6A5ZL73</accession>
<gene>
    <name evidence="1" type="ORF">BDV96DRAFT_567901</name>
</gene>
<sequence length="55" mass="5701">MGRLLHASSSCTRGAGTACRCSQGQLPGDKLSFGEKIAASTIGGALSFWNQPFEV</sequence>
<keyword evidence="2" id="KW-1185">Reference proteome</keyword>
<evidence type="ECO:0000313" key="1">
    <source>
        <dbReference type="EMBL" id="KAF2119607.1"/>
    </source>
</evidence>
<proteinExistence type="predicted"/>
<protein>
    <submittedName>
        <fullName evidence="1">Uncharacterized protein</fullName>
    </submittedName>
</protein>
<dbReference type="AlphaFoldDB" id="A0A6A5ZL73"/>